<comment type="caution">
    <text evidence="1">The sequence shown here is derived from an EMBL/GenBank/DDBJ whole genome shotgun (WGS) entry which is preliminary data.</text>
</comment>
<evidence type="ECO:0000313" key="1">
    <source>
        <dbReference type="EMBL" id="KAK0447878.1"/>
    </source>
</evidence>
<organism evidence="1 2">
    <name type="scientific">Armillaria tabescens</name>
    <name type="common">Ringless honey mushroom</name>
    <name type="synonym">Agaricus tabescens</name>
    <dbReference type="NCBI Taxonomy" id="1929756"/>
    <lineage>
        <taxon>Eukaryota</taxon>
        <taxon>Fungi</taxon>
        <taxon>Dikarya</taxon>
        <taxon>Basidiomycota</taxon>
        <taxon>Agaricomycotina</taxon>
        <taxon>Agaricomycetes</taxon>
        <taxon>Agaricomycetidae</taxon>
        <taxon>Agaricales</taxon>
        <taxon>Marasmiineae</taxon>
        <taxon>Physalacriaceae</taxon>
        <taxon>Desarmillaria</taxon>
    </lineage>
</organism>
<name>A0AA39JSA0_ARMTA</name>
<accession>A0AA39JSA0</accession>
<proteinExistence type="predicted"/>
<protein>
    <submittedName>
        <fullName evidence="1">Uncharacterized protein</fullName>
    </submittedName>
</protein>
<dbReference type="RefSeq" id="XP_060326293.1">
    <property type="nucleotide sequence ID" value="XM_060483784.1"/>
</dbReference>
<dbReference type="AlphaFoldDB" id="A0AA39JSA0"/>
<dbReference type="GeneID" id="85367332"/>
<dbReference type="Proteomes" id="UP001175211">
    <property type="component" value="Unassembled WGS sequence"/>
</dbReference>
<gene>
    <name evidence="1" type="ORF">EV420DRAFT_863544</name>
</gene>
<keyword evidence="2" id="KW-1185">Reference proteome</keyword>
<sequence>MAAEPCTDEIDLRDTDSLRKYYEILVARRKAAALDLLRRGWTCVVELASHPAPEDGHYRPLPPYAHNGGIYNLILVDAPLPFQHDNQYSQVWIADVHTLSVCKKKLGKVIMKIIQPSLIPLPDLDWSLEVYDYVRPWALWGTEDEAYQELESLQGKTVPYYFGKHKITMPGGEDAQVLIMEYVQGKTLDQWIEDRPAHNSPEECLACII</sequence>
<evidence type="ECO:0000313" key="2">
    <source>
        <dbReference type="Proteomes" id="UP001175211"/>
    </source>
</evidence>
<dbReference type="EMBL" id="JAUEPS010000043">
    <property type="protein sequence ID" value="KAK0447878.1"/>
    <property type="molecule type" value="Genomic_DNA"/>
</dbReference>
<reference evidence="1" key="1">
    <citation type="submission" date="2023-06" db="EMBL/GenBank/DDBJ databases">
        <authorList>
            <consortium name="Lawrence Berkeley National Laboratory"/>
            <person name="Ahrendt S."/>
            <person name="Sahu N."/>
            <person name="Indic B."/>
            <person name="Wong-Bajracharya J."/>
            <person name="Merenyi Z."/>
            <person name="Ke H.-M."/>
            <person name="Monk M."/>
            <person name="Kocsube S."/>
            <person name="Drula E."/>
            <person name="Lipzen A."/>
            <person name="Balint B."/>
            <person name="Henrissat B."/>
            <person name="Andreopoulos B."/>
            <person name="Martin F.M."/>
            <person name="Harder C.B."/>
            <person name="Rigling D."/>
            <person name="Ford K.L."/>
            <person name="Foster G.D."/>
            <person name="Pangilinan J."/>
            <person name="Papanicolaou A."/>
            <person name="Barry K."/>
            <person name="LaButti K."/>
            <person name="Viragh M."/>
            <person name="Koriabine M."/>
            <person name="Yan M."/>
            <person name="Riley R."/>
            <person name="Champramary S."/>
            <person name="Plett K.L."/>
            <person name="Tsai I.J."/>
            <person name="Slot J."/>
            <person name="Sipos G."/>
            <person name="Plett J."/>
            <person name="Nagy L.G."/>
            <person name="Grigoriev I.V."/>
        </authorList>
    </citation>
    <scope>NUCLEOTIDE SEQUENCE</scope>
    <source>
        <strain evidence="1">CCBAS 213</strain>
    </source>
</reference>